<keyword evidence="2" id="KW-1185">Reference proteome</keyword>
<gene>
    <name evidence="1" type="ORF">KIPB_013878</name>
</gene>
<protein>
    <submittedName>
        <fullName evidence="1">Uncharacterized protein</fullName>
    </submittedName>
</protein>
<dbReference type="Proteomes" id="UP000265618">
    <property type="component" value="Unassembled WGS sequence"/>
</dbReference>
<evidence type="ECO:0000313" key="1">
    <source>
        <dbReference type="EMBL" id="GCA64305.1"/>
    </source>
</evidence>
<organism evidence="1 2">
    <name type="scientific">Kipferlia bialata</name>
    <dbReference type="NCBI Taxonomy" id="797122"/>
    <lineage>
        <taxon>Eukaryota</taxon>
        <taxon>Metamonada</taxon>
        <taxon>Carpediemonas-like organisms</taxon>
        <taxon>Kipferlia</taxon>
    </lineage>
</organism>
<feature type="non-terminal residue" evidence="1">
    <location>
        <position position="1"/>
    </location>
</feature>
<comment type="caution">
    <text evidence="1">The sequence shown here is derived from an EMBL/GenBank/DDBJ whole genome shotgun (WGS) entry which is preliminary data.</text>
</comment>
<dbReference type="AlphaFoldDB" id="A0A391NSS9"/>
<reference evidence="1 2" key="1">
    <citation type="journal article" date="2018" name="PLoS ONE">
        <title>The draft genome of Kipferlia bialata reveals reductive genome evolution in fornicate parasites.</title>
        <authorList>
            <person name="Tanifuji G."/>
            <person name="Takabayashi S."/>
            <person name="Kume K."/>
            <person name="Takagi M."/>
            <person name="Nakayama T."/>
            <person name="Kamikawa R."/>
            <person name="Inagaki Y."/>
            <person name="Hashimoto T."/>
        </authorList>
    </citation>
    <scope>NUCLEOTIDE SEQUENCE [LARGE SCALE GENOMIC DNA]</scope>
    <source>
        <strain evidence="1">NY0173</strain>
    </source>
</reference>
<proteinExistence type="predicted"/>
<sequence length="31" mass="3766">EYDMARDQYQRALQDTSTELPVLCRYDILCR</sequence>
<accession>A0A391NSS9</accession>
<evidence type="ECO:0000313" key="2">
    <source>
        <dbReference type="Proteomes" id="UP000265618"/>
    </source>
</evidence>
<dbReference type="EMBL" id="BDIP01006831">
    <property type="protein sequence ID" value="GCA64305.1"/>
    <property type="molecule type" value="Genomic_DNA"/>
</dbReference>
<name>A0A391NSS9_9EUKA</name>